<evidence type="ECO:0000313" key="2">
    <source>
        <dbReference type="EMBL" id="EUA30545.1"/>
    </source>
</evidence>
<feature type="region of interest" description="Disordered" evidence="1">
    <location>
        <begin position="33"/>
        <end position="55"/>
    </location>
</feature>
<name>X8AI46_MYCXE</name>
<reference evidence="2" key="1">
    <citation type="submission" date="2014-01" db="EMBL/GenBank/DDBJ databases">
        <authorList>
            <person name="Brown-Elliot B."/>
            <person name="Wallace R."/>
            <person name="Lenaerts A."/>
            <person name="Ordway D."/>
            <person name="DeGroote M.A."/>
            <person name="Parker T."/>
            <person name="Sizemore C."/>
            <person name="Tallon L.J."/>
            <person name="Sadzewicz L.K."/>
            <person name="Sengamalay N."/>
            <person name="Fraser C.M."/>
            <person name="Hine E."/>
            <person name="Shefchek K.A."/>
            <person name="Das S.P."/>
            <person name="Tettelin H."/>
        </authorList>
    </citation>
    <scope>NUCLEOTIDE SEQUENCE [LARGE SCALE GENOMIC DNA]</scope>
    <source>
        <strain evidence="2">4042</strain>
    </source>
</reference>
<gene>
    <name evidence="2" type="ORF">I553_4802</name>
</gene>
<dbReference type="SUPFAM" id="SSF159245">
    <property type="entry name" value="AttH-like"/>
    <property type="match status" value="1"/>
</dbReference>
<dbReference type="EMBL" id="JAOB01000060">
    <property type="protein sequence ID" value="EUA30545.1"/>
    <property type="molecule type" value="Genomic_DNA"/>
</dbReference>
<accession>X8AI46</accession>
<evidence type="ECO:0000256" key="1">
    <source>
        <dbReference type="SAM" id="MobiDB-lite"/>
    </source>
</evidence>
<dbReference type="AlphaFoldDB" id="X8AI46"/>
<comment type="caution">
    <text evidence="2">The sequence shown here is derived from an EMBL/GenBank/DDBJ whole genome shotgun (WGS) entry which is preliminary data.</text>
</comment>
<sequence length="175" mass="19333">MAEQSWAREHYEQLTKVTGQLAIDGVITEFDGGGWRDHSRGPATPARSPRGRSCDHRCRNGERPCVRNVPVLGPDGRVTLEGAYVVEDGSLRHVDINRAPPPTVLMRTGETYRLELVGHLPIHGTVRSSLWISMTDGLPYGVMDASRAYTVSWARVEWDGEVGHAYLERSNLAGA</sequence>
<dbReference type="PATRIC" id="fig|1299334.3.peg.6473"/>
<organism evidence="2">
    <name type="scientific">Mycobacterium xenopi 4042</name>
    <dbReference type="NCBI Taxonomy" id="1299334"/>
    <lineage>
        <taxon>Bacteria</taxon>
        <taxon>Bacillati</taxon>
        <taxon>Actinomycetota</taxon>
        <taxon>Actinomycetes</taxon>
        <taxon>Mycobacteriales</taxon>
        <taxon>Mycobacteriaceae</taxon>
        <taxon>Mycobacterium</taxon>
    </lineage>
</organism>
<proteinExistence type="predicted"/>
<protein>
    <submittedName>
        <fullName evidence="2">Uncharacterized protein</fullName>
    </submittedName>
</protein>